<dbReference type="InterPro" id="IPR000866">
    <property type="entry name" value="AhpC/TSA"/>
</dbReference>
<dbReference type="GO" id="GO:0006979">
    <property type="term" value="P:response to oxidative stress"/>
    <property type="evidence" value="ECO:0007669"/>
    <property type="project" value="TreeGrafter"/>
</dbReference>
<dbReference type="InterPro" id="IPR036249">
    <property type="entry name" value="Thioredoxin-like_sf"/>
</dbReference>
<dbReference type="Ensembl" id="ENSFTIT00000022143.1">
    <property type="protein sequence ID" value="ENSFTIP00000021260.1"/>
    <property type="gene ID" value="ENSFTIG00000013811.1"/>
</dbReference>
<evidence type="ECO:0000256" key="7">
    <source>
        <dbReference type="ARBA" id="ARBA00049091"/>
    </source>
</evidence>
<dbReference type="GO" id="GO:0033554">
    <property type="term" value="P:cellular response to stress"/>
    <property type="evidence" value="ECO:0007669"/>
    <property type="project" value="TreeGrafter"/>
</dbReference>
<evidence type="ECO:0000256" key="1">
    <source>
        <dbReference type="ARBA" id="ARBA00009796"/>
    </source>
</evidence>
<evidence type="ECO:0000313" key="10">
    <source>
        <dbReference type="Proteomes" id="UP000694562"/>
    </source>
</evidence>
<dbReference type="PANTHER" id="PTHR10681:SF171">
    <property type="entry name" value="PEROXIREDOXIN 4"/>
    <property type="match status" value="1"/>
</dbReference>
<name>A0A8C4V5E1_FALTI</name>
<feature type="domain" description="Alkyl hydroperoxide reductase subunit C/ Thiol specific antioxidant" evidence="8">
    <location>
        <begin position="49"/>
        <end position="98"/>
    </location>
</feature>
<dbReference type="GO" id="GO:0042744">
    <property type="term" value="P:hydrogen peroxide catabolic process"/>
    <property type="evidence" value="ECO:0007669"/>
    <property type="project" value="TreeGrafter"/>
</dbReference>
<evidence type="ECO:0000256" key="3">
    <source>
        <dbReference type="ARBA" id="ARBA00022559"/>
    </source>
</evidence>
<proteinExistence type="inferred from homology"/>
<evidence type="ECO:0000313" key="9">
    <source>
        <dbReference type="Ensembl" id="ENSFTIP00000021260.1"/>
    </source>
</evidence>
<keyword evidence="5" id="KW-0560">Oxidoreductase</keyword>
<comment type="catalytic activity">
    <reaction evidence="7">
        <text>a hydroperoxide + [thioredoxin]-dithiol = an alcohol + [thioredoxin]-disulfide + H2O</text>
        <dbReference type="Rhea" id="RHEA:62620"/>
        <dbReference type="Rhea" id="RHEA-COMP:10698"/>
        <dbReference type="Rhea" id="RHEA-COMP:10700"/>
        <dbReference type="ChEBI" id="CHEBI:15377"/>
        <dbReference type="ChEBI" id="CHEBI:29950"/>
        <dbReference type="ChEBI" id="CHEBI:30879"/>
        <dbReference type="ChEBI" id="CHEBI:35924"/>
        <dbReference type="ChEBI" id="CHEBI:50058"/>
        <dbReference type="EC" id="1.11.1.24"/>
    </reaction>
</comment>
<organism evidence="9 10">
    <name type="scientific">Falco tinnunculus</name>
    <name type="common">Common kestrel</name>
    <dbReference type="NCBI Taxonomy" id="100819"/>
    <lineage>
        <taxon>Eukaryota</taxon>
        <taxon>Metazoa</taxon>
        <taxon>Chordata</taxon>
        <taxon>Craniata</taxon>
        <taxon>Vertebrata</taxon>
        <taxon>Euteleostomi</taxon>
        <taxon>Archelosauria</taxon>
        <taxon>Archosauria</taxon>
        <taxon>Dinosauria</taxon>
        <taxon>Saurischia</taxon>
        <taxon>Theropoda</taxon>
        <taxon>Coelurosauria</taxon>
        <taxon>Aves</taxon>
        <taxon>Neognathae</taxon>
        <taxon>Neoaves</taxon>
        <taxon>Telluraves</taxon>
        <taxon>Australaves</taxon>
        <taxon>Falconiformes</taxon>
        <taxon>Falconidae</taxon>
        <taxon>Falco</taxon>
    </lineage>
</organism>
<dbReference type="GO" id="GO:0045454">
    <property type="term" value="P:cell redox homeostasis"/>
    <property type="evidence" value="ECO:0007669"/>
    <property type="project" value="TreeGrafter"/>
</dbReference>
<keyword evidence="4" id="KW-0049">Antioxidant</keyword>
<reference evidence="9" key="1">
    <citation type="submission" date="2025-08" db="UniProtKB">
        <authorList>
            <consortium name="Ensembl"/>
        </authorList>
    </citation>
    <scope>IDENTIFICATION</scope>
</reference>
<evidence type="ECO:0000256" key="5">
    <source>
        <dbReference type="ARBA" id="ARBA00023002"/>
    </source>
</evidence>
<dbReference type="EC" id="1.11.1.24" evidence="2"/>
<evidence type="ECO:0000256" key="2">
    <source>
        <dbReference type="ARBA" id="ARBA00013017"/>
    </source>
</evidence>
<dbReference type="InterPro" id="IPR050217">
    <property type="entry name" value="Peroxiredoxin"/>
</dbReference>
<dbReference type="GO" id="GO:0005783">
    <property type="term" value="C:endoplasmic reticulum"/>
    <property type="evidence" value="ECO:0007669"/>
    <property type="project" value="TreeGrafter"/>
</dbReference>
<sequence length="142" mass="16386">MSTKISKTAPYWERTADINGEFKELKLIDYEGKHLVILFYPLDLINTSQKQEGLGLIRIPLLLDLIHHISKDYRVYLEDQGHTLRGLFFVDNKRILQQVTMDDLPVGRSVDKTLSLVQAYKTNWFYCPATRFCGPGTSISCF</sequence>
<dbReference type="SUPFAM" id="SSF52833">
    <property type="entry name" value="Thioredoxin-like"/>
    <property type="match status" value="1"/>
</dbReference>
<dbReference type="GO" id="GO:0005829">
    <property type="term" value="C:cytosol"/>
    <property type="evidence" value="ECO:0007669"/>
    <property type="project" value="TreeGrafter"/>
</dbReference>
<dbReference type="GO" id="GO:0008379">
    <property type="term" value="F:thioredoxin peroxidase activity"/>
    <property type="evidence" value="ECO:0007669"/>
    <property type="project" value="TreeGrafter"/>
</dbReference>
<accession>A0A8C4V5E1</accession>
<evidence type="ECO:0000256" key="4">
    <source>
        <dbReference type="ARBA" id="ARBA00022862"/>
    </source>
</evidence>
<evidence type="ECO:0000259" key="8">
    <source>
        <dbReference type="Pfam" id="PF00578"/>
    </source>
</evidence>
<keyword evidence="6" id="KW-0676">Redox-active center</keyword>
<evidence type="ECO:0000256" key="6">
    <source>
        <dbReference type="ARBA" id="ARBA00023284"/>
    </source>
</evidence>
<dbReference type="Gene3D" id="3.40.30.10">
    <property type="entry name" value="Glutaredoxin"/>
    <property type="match status" value="2"/>
</dbReference>
<reference evidence="9" key="2">
    <citation type="submission" date="2025-09" db="UniProtKB">
        <authorList>
            <consortium name="Ensembl"/>
        </authorList>
    </citation>
    <scope>IDENTIFICATION</scope>
</reference>
<comment type="similarity">
    <text evidence="1">Belongs to the peroxiredoxin family. AhpC/Prx1 subfamily.</text>
</comment>
<dbReference type="AlphaFoldDB" id="A0A8C4V5E1"/>
<keyword evidence="3" id="KW-0575">Peroxidase</keyword>
<protein>
    <recommendedName>
        <fullName evidence="2">thioredoxin-dependent peroxiredoxin</fullName>
        <ecNumber evidence="2">1.11.1.24</ecNumber>
    </recommendedName>
</protein>
<dbReference type="PANTHER" id="PTHR10681">
    <property type="entry name" value="THIOREDOXIN PEROXIDASE"/>
    <property type="match status" value="1"/>
</dbReference>
<dbReference type="Proteomes" id="UP000694562">
    <property type="component" value="Unplaced"/>
</dbReference>
<dbReference type="OrthoDB" id="185659at2759"/>
<dbReference type="Pfam" id="PF00578">
    <property type="entry name" value="AhpC-TSA"/>
    <property type="match status" value="1"/>
</dbReference>
<keyword evidence="10" id="KW-1185">Reference proteome</keyword>